<evidence type="ECO:0000259" key="12">
    <source>
        <dbReference type="Pfam" id="PF00763"/>
    </source>
</evidence>
<evidence type="ECO:0000256" key="11">
    <source>
        <dbReference type="HAMAP-Rule" id="MF_01576"/>
    </source>
</evidence>
<dbReference type="PRINTS" id="PR00085">
    <property type="entry name" value="THFDHDRGNASE"/>
</dbReference>
<dbReference type="GO" id="GO:0005829">
    <property type="term" value="C:cytosol"/>
    <property type="evidence" value="ECO:0007669"/>
    <property type="project" value="TreeGrafter"/>
</dbReference>
<name>A0A4R6PXP4_9FIRM</name>
<dbReference type="RefSeq" id="WP_133528998.1">
    <property type="nucleotide sequence ID" value="NZ_SNXO01000033.1"/>
</dbReference>
<dbReference type="Pfam" id="PF02882">
    <property type="entry name" value="THF_DHG_CYH_C"/>
    <property type="match status" value="1"/>
</dbReference>
<dbReference type="GO" id="GO:0004488">
    <property type="term" value="F:methylenetetrahydrofolate dehydrogenase (NADP+) activity"/>
    <property type="evidence" value="ECO:0007669"/>
    <property type="project" value="UniProtKB-UniRule"/>
</dbReference>
<keyword evidence="5 11" id="KW-0378">Hydrolase</keyword>
<proteinExistence type="inferred from homology"/>
<feature type="binding site" evidence="11">
    <location>
        <begin position="163"/>
        <end position="165"/>
    </location>
    <ligand>
        <name>NADP(+)</name>
        <dbReference type="ChEBI" id="CHEBI:58349"/>
    </ligand>
</feature>
<sequence length="290" mass="31031">MILNGDVVVEEINKELTGKIEELKKHDVFPTIALVRVGERFSDIAYEAMIIRTCKTLGIETRMFRFASDVRQVKLIDCLEAINEDDDIHGALVFMPLPKNLDEDAVRNALDPKKDLDGITDGALAGMISKDYKGYPPCTAVGCIDMLDHYGIGIEGKKAVVIGRSKVIGEPAALLLTSRNATVTVCHSRTPEECLRKYCADADIIVLATGHPGIFTADMASPQQVILDVGINIMPDGGIMGDAAFDEINEKVAAITPVPGGVGGVTTAVLMKHIIGAAEAIASTKPGFNL</sequence>
<dbReference type="PANTHER" id="PTHR48099">
    <property type="entry name" value="C-1-TETRAHYDROFOLATE SYNTHASE, CYTOPLASMIC-RELATED"/>
    <property type="match status" value="1"/>
</dbReference>
<protein>
    <recommendedName>
        <fullName evidence="11">Bifunctional protein FolD</fullName>
    </recommendedName>
    <domain>
        <recommendedName>
            <fullName evidence="11">Methylenetetrahydrofolate dehydrogenase</fullName>
            <ecNumber evidence="11">1.5.1.5</ecNumber>
        </recommendedName>
    </domain>
    <domain>
        <recommendedName>
            <fullName evidence="11">Methenyltetrahydrofolate cyclohydrolase</fullName>
            <ecNumber evidence="11">3.5.4.9</ecNumber>
        </recommendedName>
    </domain>
</protein>
<evidence type="ECO:0000259" key="13">
    <source>
        <dbReference type="Pfam" id="PF02882"/>
    </source>
</evidence>
<evidence type="ECO:0000256" key="10">
    <source>
        <dbReference type="ARBA" id="ARBA00023268"/>
    </source>
</evidence>
<comment type="subunit">
    <text evidence="11">Homodimer.</text>
</comment>
<comment type="caution">
    <text evidence="11">Lacks conserved residue(s) required for the propagation of feature annotation.</text>
</comment>
<comment type="pathway">
    <text evidence="1 11">One-carbon metabolism; tetrahydrofolate interconversion.</text>
</comment>
<keyword evidence="3 11" id="KW-0028">Amino-acid biosynthesis</keyword>
<organism evidence="14 15">
    <name type="scientific">Aminicella lysinilytica</name>
    <dbReference type="NCBI Taxonomy" id="433323"/>
    <lineage>
        <taxon>Bacteria</taxon>
        <taxon>Bacillati</taxon>
        <taxon>Bacillota</taxon>
        <taxon>Clostridia</taxon>
        <taxon>Peptostreptococcales</taxon>
        <taxon>Anaerovoracaceae</taxon>
        <taxon>Aminicella</taxon>
    </lineage>
</organism>
<dbReference type="GO" id="GO:0000105">
    <property type="term" value="P:L-histidine biosynthetic process"/>
    <property type="evidence" value="ECO:0007669"/>
    <property type="project" value="UniProtKB-KW"/>
</dbReference>
<feature type="binding site" evidence="11">
    <location>
        <position position="231"/>
    </location>
    <ligand>
        <name>NADP(+)</name>
        <dbReference type="ChEBI" id="CHEBI:58349"/>
    </ligand>
</feature>
<evidence type="ECO:0000256" key="5">
    <source>
        <dbReference type="ARBA" id="ARBA00022801"/>
    </source>
</evidence>
<keyword evidence="4 11" id="KW-0658">Purine biosynthesis</keyword>
<dbReference type="PANTHER" id="PTHR48099:SF5">
    <property type="entry name" value="C-1-TETRAHYDROFOLATE SYNTHASE, CYTOPLASMIC"/>
    <property type="match status" value="1"/>
</dbReference>
<evidence type="ECO:0000256" key="1">
    <source>
        <dbReference type="ARBA" id="ARBA00004777"/>
    </source>
</evidence>
<evidence type="ECO:0000256" key="4">
    <source>
        <dbReference type="ARBA" id="ARBA00022755"/>
    </source>
</evidence>
<evidence type="ECO:0000256" key="6">
    <source>
        <dbReference type="ARBA" id="ARBA00022857"/>
    </source>
</evidence>
<dbReference type="InterPro" id="IPR046346">
    <property type="entry name" value="Aminoacid_DH-like_N_sf"/>
</dbReference>
<dbReference type="EC" id="3.5.4.9" evidence="11"/>
<dbReference type="SUPFAM" id="SSF51735">
    <property type="entry name" value="NAD(P)-binding Rossmann-fold domains"/>
    <property type="match status" value="1"/>
</dbReference>
<evidence type="ECO:0000313" key="14">
    <source>
        <dbReference type="EMBL" id="TDP51066.1"/>
    </source>
</evidence>
<dbReference type="EC" id="1.5.1.5" evidence="11"/>
<dbReference type="Gene3D" id="3.40.50.720">
    <property type="entry name" value="NAD(P)-binding Rossmann-like Domain"/>
    <property type="match status" value="1"/>
</dbReference>
<dbReference type="CDD" id="cd01080">
    <property type="entry name" value="NAD_bind_m-THF_DH_Cyclohyd"/>
    <property type="match status" value="1"/>
</dbReference>
<dbReference type="InterPro" id="IPR000672">
    <property type="entry name" value="THF_DH/CycHdrlase"/>
</dbReference>
<dbReference type="Pfam" id="PF00763">
    <property type="entry name" value="THF_DHG_CYH"/>
    <property type="match status" value="1"/>
</dbReference>
<comment type="caution">
    <text evidence="14">The sequence shown here is derived from an EMBL/GenBank/DDBJ whole genome shotgun (WGS) entry which is preliminary data.</text>
</comment>
<dbReference type="GO" id="GO:0035999">
    <property type="term" value="P:tetrahydrofolate interconversion"/>
    <property type="evidence" value="ECO:0007669"/>
    <property type="project" value="UniProtKB-UniRule"/>
</dbReference>
<dbReference type="OrthoDB" id="9803580at2"/>
<keyword evidence="2 11" id="KW-0554">One-carbon metabolism</keyword>
<comment type="similarity">
    <text evidence="11">Belongs to the tetrahydrofolate dehydrogenase/cyclohydrolase family.</text>
</comment>
<feature type="domain" description="Tetrahydrofolate dehydrogenase/cyclohydrolase catalytic" evidence="12">
    <location>
        <begin position="3"/>
        <end position="117"/>
    </location>
</feature>
<dbReference type="AlphaFoldDB" id="A0A4R6PXP4"/>
<comment type="catalytic activity">
    <reaction evidence="11">
        <text>(6R)-5,10-methylene-5,6,7,8-tetrahydrofolate + NADP(+) = (6R)-5,10-methenyltetrahydrofolate + NADPH</text>
        <dbReference type="Rhea" id="RHEA:22812"/>
        <dbReference type="ChEBI" id="CHEBI:15636"/>
        <dbReference type="ChEBI" id="CHEBI:57455"/>
        <dbReference type="ChEBI" id="CHEBI:57783"/>
        <dbReference type="ChEBI" id="CHEBI:58349"/>
        <dbReference type="EC" id="1.5.1.5"/>
    </reaction>
</comment>
<accession>A0A4R6PXP4</accession>
<keyword evidence="7 11" id="KW-0560">Oxidoreductase</keyword>
<evidence type="ECO:0000256" key="9">
    <source>
        <dbReference type="ARBA" id="ARBA00023167"/>
    </source>
</evidence>
<reference evidence="14 15" key="1">
    <citation type="submission" date="2019-03" db="EMBL/GenBank/DDBJ databases">
        <title>Genomic Encyclopedia of Type Strains, Phase IV (KMG-IV): sequencing the most valuable type-strain genomes for metagenomic binning, comparative biology and taxonomic classification.</title>
        <authorList>
            <person name="Goeker M."/>
        </authorList>
    </citation>
    <scope>NUCLEOTIDE SEQUENCE [LARGE SCALE GENOMIC DNA]</scope>
    <source>
        <strain evidence="14 15">DSM 28287</strain>
    </source>
</reference>
<keyword evidence="15" id="KW-1185">Reference proteome</keyword>
<dbReference type="InterPro" id="IPR020631">
    <property type="entry name" value="THF_DH/CycHdrlase_NAD-bd_dom"/>
</dbReference>
<feature type="domain" description="Tetrahydrofolate dehydrogenase/cyclohydrolase NAD(P)-binding" evidence="13">
    <location>
        <begin position="137"/>
        <end position="279"/>
    </location>
</feature>
<dbReference type="GO" id="GO:0004477">
    <property type="term" value="F:methenyltetrahydrofolate cyclohydrolase activity"/>
    <property type="evidence" value="ECO:0007669"/>
    <property type="project" value="UniProtKB-UniRule"/>
</dbReference>
<comment type="catalytic activity">
    <reaction evidence="11">
        <text>(6R)-5,10-methenyltetrahydrofolate + H2O = (6R)-10-formyltetrahydrofolate + H(+)</text>
        <dbReference type="Rhea" id="RHEA:23700"/>
        <dbReference type="ChEBI" id="CHEBI:15377"/>
        <dbReference type="ChEBI" id="CHEBI:15378"/>
        <dbReference type="ChEBI" id="CHEBI:57455"/>
        <dbReference type="ChEBI" id="CHEBI:195366"/>
        <dbReference type="EC" id="3.5.4.9"/>
    </reaction>
</comment>
<evidence type="ECO:0000256" key="7">
    <source>
        <dbReference type="ARBA" id="ARBA00023002"/>
    </source>
</evidence>
<dbReference type="GO" id="GO:0006164">
    <property type="term" value="P:purine nucleotide biosynthetic process"/>
    <property type="evidence" value="ECO:0007669"/>
    <property type="project" value="UniProtKB-KW"/>
</dbReference>
<dbReference type="EMBL" id="SNXO01000033">
    <property type="protein sequence ID" value="TDP51066.1"/>
    <property type="molecule type" value="Genomic_DNA"/>
</dbReference>
<dbReference type="HAMAP" id="MF_01576">
    <property type="entry name" value="THF_DHG_CYH"/>
    <property type="match status" value="1"/>
</dbReference>
<keyword evidence="6 11" id="KW-0521">NADP</keyword>
<dbReference type="InterPro" id="IPR020630">
    <property type="entry name" value="THF_DH/CycHdrlase_cat_dom"/>
</dbReference>
<gene>
    <name evidence="11" type="primary">folD</name>
    <name evidence="14" type="ORF">EV211_13313</name>
</gene>
<evidence type="ECO:0000256" key="3">
    <source>
        <dbReference type="ARBA" id="ARBA00022605"/>
    </source>
</evidence>
<keyword evidence="9 11" id="KW-0486">Methionine biosynthesis</keyword>
<evidence type="ECO:0000256" key="2">
    <source>
        <dbReference type="ARBA" id="ARBA00022563"/>
    </source>
</evidence>
<keyword evidence="10 11" id="KW-0511">Multifunctional enzyme</keyword>
<dbReference type="Proteomes" id="UP000295500">
    <property type="component" value="Unassembled WGS sequence"/>
</dbReference>
<dbReference type="GO" id="GO:0009086">
    <property type="term" value="P:methionine biosynthetic process"/>
    <property type="evidence" value="ECO:0007669"/>
    <property type="project" value="UniProtKB-KW"/>
</dbReference>
<comment type="function">
    <text evidence="11">Catalyzes the oxidation of 5,10-methylenetetrahydrofolate to 5,10-methenyltetrahydrofolate and then the hydrolysis of 5,10-methenyltetrahydrofolate to 10-formyltetrahydrofolate.</text>
</comment>
<evidence type="ECO:0000313" key="15">
    <source>
        <dbReference type="Proteomes" id="UP000295500"/>
    </source>
</evidence>
<dbReference type="UniPathway" id="UPA00193"/>
<dbReference type="InterPro" id="IPR036291">
    <property type="entry name" value="NAD(P)-bd_dom_sf"/>
</dbReference>
<dbReference type="Gene3D" id="3.40.50.10860">
    <property type="entry name" value="Leucine Dehydrogenase, chain A, domain 1"/>
    <property type="match status" value="1"/>
</dbReference>
<keyword evidence="8 11" id="KW-0368">Histidine biosynthesis</keyword>
<evidence type="ECO:0000256" key="8">
    <source>
        <dbReference type="ARBA" id="ARBA00023102"/>
    </source>
</evidence>
<dbReference type="SUPFAM" id="SSF53223">
    <property type="entry name" value="Aminoacid dehydrogenase-like, N-terminal domain"/>
    <property type="match status" value="1"/>
</dbReference>